<dbReference type="GO" id="GO:0033202">
    <property type="term" value="C:DNA helicase complex"/>
    <property type="evidence" value="ECO:0007669"/>
    <property type="project" value="TreeGrafter"/>
</dbReference>
<proteinExistence type="predicted"/>
<dbReference type="CDD" id="cd18807">
    <property type="entry name" value="SF1_C_UvrD"/>
    <property type="match status" value="1"/>
</dbReference>
<protein>
    <submittedName>
        <fullName evidence="7">ATP-dependent DNA helicase PcrA</fullName>
        <ecNumber evidence="7">3.6.4.12</ecNumber>
    </submittedName>
</protein>
<dbReference type="GO" id="GO:0016787">
    <property type="term" value="F:hydrolase activity"/>
    <property type="evidence" value="ECO:0007669"/>
    <property type="project" value="UniProtKB-KW"/>
</dbReference>
<dbReference type="InterPro" id="IPR000212">
    <property type="entry name" value="DNA_helicase_UvrD/REP"/>
</dbReference>
<evidence type="ECO:0000256" key="5">
    <source>
        <dbReference type="SAM" id="MobiDB-lite"/>
    </source>
</evidence>
<evidence type="ECO:0000313" key="7">
    <source>
        <dbReference type="EMBL" id="MPM83363.1"/>
    </source>
</evidence>
<evidence type="ECO:0000256" key="2">
    <source>
        <dbReference type="ARBA" id="ARBA00022801"/>
    </source>
</evidence>
<keyword evidence="1" id="KW-0547">Nucleotide-binding</keyword>
<reference evidence="7" key="1">
    <citation type="submission" date="2019-08" db="EMBL/GenBank/DDBJ databases">
        <authorList>
            <person name="Kucharzyk K."/>
            <person name="Murdoch R.W."/>
            <person name="Higgins S."/>
            <person name="Loffler F."/>
        </authorList>
    </citation>
    <scope>NUCLEOTIDE SEQUENCE</scope>
</reference>
<dbReference type="PANTHER" id="PTHR11070:SF2">
    <property type="entry name" value="ATP-DEPENDENT DNA HELICASE SRS2"/>
    <property type="match status" value="1"/>
</dbReference>
<comment type="caution">
    <text evidence="7">The sequence shown here is derived from an EMBL/GenBank/DDBJ whole genome shotgun (WGS) entry which is preliminary data.</text>
</comment>
<dbReference type="GO" id="GO:0005524">
    <property type="term" value="F:ATP binding"/>
    <property type="evidence" value="ECO:0007669"/>
    <property type="project" value="UniProtKB-KW"/>
</dbReference>
<dbReference type="Pfam" id="PF13361">
    <property type="entry name" value="UvrD_C"/>
    <property type="match status" value="1"/>
</dbReference>
<evidence type="ECO:0000259" key="6">
    <source>
        <dbReference type="PROSITE" id="PS51217"/>
    </source>
</evidence>
<sequence>MNAQSRVIEGALSGYGIPYRVYGGMRFYERQEVKDIIAYMRLMANPADDVAFRRVINVPKRGMGQAALSELERAAQNSAMPLLLVAAEAQNIPEISPRVAAKASAFASVVMDAMAKLESEPLSGIIRALVDKLGYYDYLREDKKENYLPRQENVQELIGAVGEYEALAGKPDVLNDFLENIALVSDTDNIDERGGAVMLMTLHSAKGLEFPNVFLSGMEENVFPHARAYTDVAQMEEERRLCYVGITRAKRHLYLTMARSRMIFGDIKQSRPSRFLSEIPDELFAQDEPEPVSPRFSFSSTPKAETPKFQMRAEPAPSAPRDASVFELYQRVRHPKFGDGTIAFIEGEGGGMILTIDFDKVGTKRLAASFAPVVVIK</sequence>
<gene>
    <name evidence="7" type="primary">pcrA_33</name>
    <name evidence="7" type="ORF">SDC9_130427</name>
</gene>
<evidence type="ECO:0000256" key="1">
    <source>
        <dbReference type="ARBA" id="ARBA00022741"/>
    </source>
</evidence>
<dbReference type="EMBL" id="VSSQ01032177">
    <property type="protein sequence ID" value="MPM83363.1"/>
    <property type="molecule type" value="Genomic_DNA"/>
</dbReference>
<feature type="region of interest" description="Disordered" evidence="5">
    <location>
        <begin position="287"/>
        <end position="316"/>
    </location>
</feature>
<evidence type="ECO:0000256" key="4">
    <source>
        <dbReference type="ARBA" id="ARBA00022840"/>
    </source>
</evidence>
<dbReference type="SUPFAM" id="SSF52540">
    <property type="entry name" value="P-loop containing nucleoside triphosphate hydrolases"/>
    <property type="match status" value="1"/>
</dbReference>
<accession>A0A645D2M8</accession>
<keyword evidence="2 7" id="KW-0378">Hydrolase</keyword>
<dbReference type="PANTHER" id="PTHR11070">
    <property type="entry name" value="UVRD / RECB / PCRA DNA HELICASE FAMILY MEMBER"/>
    <property type="match status" value="1"/>
</dbReference>
<keyword evidence="3 7" id="KW-0347">Helicase</keyword>
<name>A0A645D2M8_9ZZZZ</name>
<dbReference type="GO" id="GO:0005829">
    <property type="term" value="C:cytosol"/>
    <property type="evidence" value="ECO:0007669"/>
    <property type="project" value="TreeGrafter"/>
</dbReference>
<feature type="domain" description="UvrD-like helicase C-terminal" evidence="6">
    <location>
        <begin position="1"/>
        <end position="207"/>
    </location>
</feature>
<evidence type="ECO:0000256" key="3">
    <source>
        <dbReference type="ARBA" id="ARBA00022806"/>
    </source>
</evidence>
<dbReference type="Gene3D" id="3.40.50.300">
    <property type="entry name" value="P-loop containing nucleotide triphosphate hydrolases"/>
    <property type="match status" value="1"/>
</dbReference>
<dbReference type="GO" id="GO:0043138">
    <property type="term" value="F:3'-5' DNA helicase activity"/>
    <property type="evidence" value="ECO:0007669"/>
    <property type="project" value="TreeGrafter"/>
</dbReference>
<dbReference type="EC" id="3.6.4.12" evidence="7"/>
<dbReference type="GO" id="GO:0000725">
    <property type="term" value="P:recombinational repair"/>
    <property type="evidence" value="ECO:0007669"/>
    <property type="project" value="TreeGrafter"/>
</dbReference>
<dbReference type="Pfam" id="PF21196">
    <property type="entry name" value="PcrA_UvrD_tudor"/>
    <property type="match status" value="1"/>
</dbReference>
<dbReference type="Gene3D" id="1.10.486.10">
    <property type="entry name" value="PCRA, domain 4"/>
    <property type="match status" value="1"/>
</dbReference>
<dbReference type="InterPro" id="IPR027417">
    <property type="entry name" value="P-loop_NTPase"/>
</dbReference>
<organism evidence="7">
    <name type="scientific">bioreactor metagenome</name>
    <dbReference type="NCBI Taxonomy" id="1076179"/>
    <lineage>
        <taxon>unclassified sequences</taxon>
        <taxon>metagenomes</taxon>
        <taxon>ecological metagenomes</taxon>
    </lineage>
</organism>
<keyword evidence="4" id="KW-0067">ATP-binding</keyword>
<dbReference type="GO" id="GO:0003677">
    <property type="term" value="F:DNA binding"/>
    <property type="evidence" value="ECO:0007669"/>
    <property type="project" value="InterPro"/>
</dbReference>
<dbReference type="FunFam" id="1.10.486.10:FF:000003">
    <property type="entry name" value="ATP-dependent DNA helicase"/>
    <property type="match status" value="1"/>
</dbReference>
<dbReference type="PROSITE" id="PS51217">
    <property type="entry name" value="UVRD_HELICASE_CTER"/>
    <property type="match status" value="1"/>
</dbReference>
<dbReference type="InterPro" id="IPR014017">
    <property type="entry name" value="DNA_helicase_UvrD-like_C"/>
</dbReference>
<dbReference type="AlphaFoldDB" id="A0A645D2M8"/>